<dbReference type="Proteomes" id="UP000314294">
    <property type="component" value="Unassembled WGS sequence"/>
</dbReference>
<evidence type="ECO:0000313" key="2">
    <source>
        <dbReference type="Proteomes" id="UP000314294"/>
    </source>
</evidence>
<dbReference type="EMBL" id="SRLO01000011">
    <property type="protein sequence ID" value="TNN87191.1"/>
    <property type="molecule type" value="Genomic_DNA"/>
</dbReference>
<protein>
    <submittedName>
        <fullName evidence="1">Uncharacterized protein</fullName>
    </submittedName>
</protein>
<proteinExistence type="predicted"/>
<keyword evidence="2" id="KW-1185">Reference proteome</keyword>
<accession>A0A4Z2JB32</accession>
<dbReference type="AlphaFoldDB" id="A0A4Z2JB32"/>
<sequence length="150" mass="16766">MKTTVPLGMWRPSMVTSEVVDRHEADEAHGFVDEGVHHFINELFEFDLYFRVFSQQKKNPVRSGGDEIQTCTNQIGHHPLCVTFVLGHADHAGGTKPSSLPLSVALTEHRRGFSVSPYEQSRVRGSDGFPSNLHWCSRMAVNKNTSTMAI</sequence>
<evidence type="ECO:0000313" key="1">
    <source>
        <dbReference type="EMBL" id="TNN87191.1"/>
    </source>
</evidence>
<reference evidence="1 2" key="1">
    <citation type="submission" date="2019-03" db="EMBL/GenBank/DDBJ databases">
        <title>First draft genome of Liparis tanakae, snailfish: a comprehensive survey of snailfish specific genes.</title>
        <authorList>
            <person name="Kim W."/>
            <person name="Song I."/>
            <person name="Jeong J.-H."/>
            <person name="Kim D."/>
            <person name="Kim S."/>
            <person name="Ryu S."/>
            <person name="Song J.Y."/>
            <person name="Lee S.K."/>
        </authorList>
    </citation>
    <scope>NUCLEOTIDE SEQUENCE [LARGE SCALE GENOMIC DNA]</scope>
    <source>
        <tissue evidence="1">Muscle</tissue>
    </source>
</reference>
<organism evidence="1 2">
    <name type="scientific">Liparis tanakae</name>
    <name type="common">Tanaka's snailfish</name>
    <dbReference type="NCBI Taxonomy" id="230148"/>
    <lineage>
        <taxon>Eukaryota</taxon>
        <taxon>Metazoa</taxon>
        <taxon>Chordata</taxon>
        <taxon>Craniata</taxon>
        <taxon>Vertebrata</taxon>
        <taxon>Euteleostomi</taxon>
        <taxon>Actinopterygii</taxon>
        <taxon>Neopterygii</taxon>
        <taxon>Teleostei</taxon>
        <taxon>Neoteleostei</taxon>
        <taxon>Acanthomorphata</taxon>
        <taxon>Eupercaria</taxon>
        <taxon>Perciformes</taxon>
        <taxon>Cottioidei</taxon>
        <taxon>Cottales</taxon>
        <taxon>Liparidae</taxon>
        <taxon>Liparis</taxon>
    </lineage>
</organism>
<comment type="caution">
    <text evidence="1">The sequence shown here is derived from an EMBL/GenBank/DDBJ whole genome shotgun (WGS) entry which is preliminary data.</text>
</comment>
<name>A0A4Z2JB32_9TELE</name>
<gene>
    <name evidence="1" type="ORF">EYF80_002393</name>
</gene>